<dbReference type="EMBL" id="JBHSPF010000022">
    <property type="protein sequence ID" value="MFC5628459.1"/>
    <property type="molecule type" value="Genomic_DNA"/>
</dbReference>
<dbReference type="Pfam" id="PF05130">
    <property type="entry name" value="FlgN"/>
    <property type="match status" value="1"/>
</dbReference>
<keyword evidence="2" id="KW-0969">Cilium</keyword>
<sequence>MKAILELMALLIKQHQELLQLSSQKTEWIKTNNMEELTRLLKEESKKIREIEQTETKRQQAVANYLKEQGENKEEATITELLEYVPEKYHEPFRTLQQRLLEEMTALRKKESLNRALIEESLQFVHFTLDMIQPDPEAIRYQHPSKETTETNDNFSIFDSKA</sequence>
<evidence type="ECO:0000313" key="2">
    <source>
        <dbReference type="EMBL" id="MFC5628459.1"/>
    </source>
</evidence>
<dbReference type="InterPro" id="IPR007809">
    <property type="entry name" value="FlgN-like"/>
</dbReference>
<dbReference type="Gene3D" id="1.20.58.300">
    <property type="entry name" value="FlgN-like"/>
    <property type="match status" value="1"/>
</dbReference>
<dbReference type="InterPro" id="IPR036679">
    <property type="entry name" value="FlgN-like_sf"/>
</dbReference>
<keyword evidence="1" id="KW-1005">Bacterial flagellum biogenesis</keyword>
<organism evidence="2 3">
    <name type="scientific">Aliibacillus thermotolerans</name>
    <dbReference type="NCBI Taxonomy" id="1834418"/>
    <lineage>
        <taxon>Bacteria</taxon>
        <taxon>Bacillati</taxon>
        <taxon>Bacillota</taxon>
        <taxon>Bacilli</taxon>
        <taxon>Bacillales</taxon>
        <taxon>Bacillaceae</taxon>
        <taxon>Aliibacillus</taxon>
    </lineage>
</organism>
<keyword evidence="2" id="KW-0966">Cell projection</keyword>
<comment type="caution">
    <text evidence="2">The sequence shown here is derived from an EMBL/GenBank/DDBJ whole genome shotgun (WGS) entry which is preliminary data.</text>
</comment>
<keyword evidence="3" id="KW-1185">Reference proteome</keyword>
<accession>A0ABW0U6T0</accession>
<protein>
    <submittedName>
        <fullName evidence="2">Flagellar protein FlgN</fullName>
    </submittedName>
</protein>
<proteinExistence type="predicted"/>
<dbReference type="SUPFAM" id="SSF140566">
    <property type="entry name" value="FlgN-like"/>
    <property type="match status" value="1"/>
</dbReference>
<name>A0ABW0U6T0_9BACI</name>
<evidence type="ECO:0000313" key="3">
    <source>
        <dbReference type="Proteomes" id="UP001596143"/>
    </source>
</evidence>
<dbReference type="Proteomes" id="UP001596143">
    <property type="component" value="Unassembled WGS sequence"/>
</dbReference>
<reference evidence="3" key="1">
    <citation type="journal article" date="2019" name="Int. J. Syst. Evol. Microbiol.">
        <title>The Global Catalogue of Microorganisms (GCM) 10K type strain sequencing project: providing services to taxonomists for standard genome sequencing and annotation.</title>
        <authorList>
            <consortium name="The Broad Institute Genomics Platform"/>
            <consortium name="The Broad Institute Genome Sequencing Center for Infectious Disease"/>
            <person name="Wu L."/>
            <person name="Ma J."/>
        </authorList>
    </citation>
    <scope>NUCLEOTIDE SEQUENCE [LARGE SCALE GENOMIC DNA]</scope>
    <source>
        <strain evidence="3">CGMCC 1.15790</strain>
    </source>
</reference>
<keyword evidence="2" id="KW-0282">Flagellum</keyword>
<evidence type="ECO:0000256" key="1">
    <source>
        <dbReference type="ARBA" id="ARBA00022795"/>
    </source>
</evidence>
<dbReference type="RefSeq" id="WP_270898336.1">
    <property type="nucleotide sequence ID" value="NZ_JBHSPF010000022.1"/>
</dbReference>
<gene>
    <name evidence="2" type="ORF">ACFPTR_06045</name>
</gene>